<evidence type="ECO:0000256" key="2">
    <source>
        <dbReference type="ARBA" id="ARBA00008239"/>
    </source>
</evidence>
<comment type="function">
    <text evidence="8 10">Molecular chaperone. Has ATPase activity.</text>
</comment>
<keyword evidence="6 10" id="KW-0346">Stress response</keyword>
<dbReference type="GO" id="GO:0016887">
    <property type="term" value="F:ATP hydrolysis activity"/>
    <property type="evidence" value="ECO:0007669"/>
    <property type="project" value="InterPro"/>
</dbReference>
<comment type="subcellular location">
    <subcellularLocation>
        <location evidence="1 10">Cytoplasm</location>
    </subcellularLocation>
</comment>
<dbReference type="Pfam" id="PF00183">
    <property type="entry name" value="HSP90"/>
    <property type="match status" value="1"/>
</dbReference>
<dbReference type="InterPro" id="IPR020568">
    <property type="entry name" value="Ribosomal_Su5_D2-typ_SF"/>
</dbReference>
<dbReference type="HAMAP" id="MF_00505">
    <property type="entry name" value="HSP90"/>
    <property type="match status" value="1"/>
</dbReference>
<organism evidence="13 14">
    <name type="scientific">Candidatus Photodesmus katoptron Akat1</name>
    <dbReference type="NCBI Taxonomy" id="1236703"/>
    <lineage>
        <taxon>Bacteria</taxon>
        <taxon>Pseudomonadati</taxon>
        <taxon>Pseudomonadota</taxon>
        <taxon>Gammaproteobacteria</taxon>
        <taxon>Vibrionales</taxon>
        <taxon>Vibrionaceae</taxon>
        <taxon>Candidatus Photodesmus</taxon>
    </lineage>
</organism>
<dbReference type="eggNOG" id="COG0326">
    <property type="taxonomic scope" value="Bacteria"/>
</dbReference>
<dbReference type="Gene3D" id="3.30.230.80">
    <property type="match status" value="1"/>
</dbReference>
<name>S3E0W6_9GAMM</name>
<dbReference type="SUPFAM" id="SSF55874">
    <property type="entry name" value="ATPase domain of HSP90 chaperone/DNA topoisomerase II/histidine kinase"/>
    <property type="match status" value="1"/>
</dbReference>
<dbReference type="InterPro" id="IPR001404">
    <property type="entry name" value="Hsp90_fam"/>
</dbReference>
<reference evidence="13 14" key="1">
    <citation type="journal article" date="2014" name="Environ. Microbiol.">
        <title>Genomic signatures of obligate host dependence in the luminous bacterial symbiont of a vertebrate.</title>
        <authorList>
            <person name="Hendry T.A."/>
            <person name="de Wet J.R."/>
            <person name="Dunlap P.V."/>
        </authorList>
    </citation>
    <scope>NUCLEOTIDE SEQUENCE [LARGE SCALE GENOMIC DNA]</scope>
    <source>
        <strain evidence="13 14">Akat1</strain>
    </source>
</reference>
<evidence type="ECO:0000256" key="4">
    <source>
        <dbReference type="ARBA" id="ARBA00022741"/>
    </source>
</evidence>
<evidence type="ECO:0000256" key="1">
    <source>
        <dbReference type="ARBA" id="ARBA00004496"/>
    </source>
</evidence>
<feature type="binding site" evidence="11">
    <location>
        <position position="43"/>
    </location>
    <ligand>
        <name>ATP</name>
        <dbReference type="ChEBI" id="CHEBI:30616"/>
    </ligand>
</feature>
<evidence type="ECO:0000256" key="10">
    <source>
        <dbReference type="HAMAP-Rule" id="MF_00505"/>
    </source>
</evidence>
<keyword evidence="3 10" id="KW-0963">Cytoplasm</keyword>
<feature type="binding site" evidence="11">
    <location>
        <position position="85"/>
    </location>
    <ligand>
        <name>ATP</name>
        <dbReference type="ChEBI" id="CHEBI:30616"/>
    </ligand>
</feature>
<dbReference type="STRING" id="28176.CF66_2170"/>
<dbReference type="InterPro" id="IPR037196">
    <property type="entry name" value="HSP90_C"/>
</dbReference>
<dbReference type="InterPro" id="IPR003594">
    <property type="entry name" value="HATPase_dom"/>
</dbReference>
<protein>
    <recommendedName>
        <fullName evidence="9 10">Chaperone protein HtpG</fullName>
    </recommendedName>
    <alternativeName>
        <fullName evidence="10">Heat shock protein HtpG</fullName>
    </alternativeName>
    <alternativeName>
        <fullName evidence="10">High temperature protein G</fullName>
    </alternativeName>
</protein>
<dbReference type="GO" id="GO:0051082">
    <property type="term" value="F:unfolded protein binding"/>
    <property type="evidence" value="ECO:0007669"/>
    <property type="project" value="UniProtKB-UniRule"/>
</dbReference>
<dbReference type="FunFam" id="3.30.565.10:FF:000009">
    <property type="entry name" value="Molecular chaperone HtpG"/>
    <property type="match status" value="1"/>
</dbReference>
<dbReference type="InterPro" id="IPR036890">
    <property type="entry name" value="HATPase_C_sf"/>
</dbReference>
<dbReference type="Proteomes" id="UP000053688">
    <property type="component" value="Unassembled WGS sequence"/>
</dbReference>
<dbReference type="GO" id="GO:0005737">
    <property type="term" value="C:cytoplasm"/>
    <property type="evidence" value="ECO:0007669"/>
    <property type="project" value="UniProtKB-SubCell"/>
</dbReference>
<keyword evidence="7 10" id="KW-0143">Chaperone</keyword>
<dbReference type="AlphaFoldDB" id="S3E0W6"/>
<evidence type="ECO:0000313" key="13">
    <source>
        <dbReference type="EMBL" id="EPE37786.1"/>
    </source>
</evidence>
<dbReference type="SUPFAM" id="SSF110942">
    <property type="entry name" value="HSP90 C-terminal domain"/>
    <property type="match status" value="1"/>
</dbReference>
<dbReference type="PROSITE" id="PS00298">
    <property type="entry name" value="HSP90"/>
    <property type="match status" value="1"/>
</dbReference>
<dbReference type="NCBIfam" id="NF003555">
    <property type="entry name" value="PRK05218.1"/>
    <property type="match status" value="1"/>
</dbReference>
<feature type="binding site" evidence="11">
    <location>
        <begin position="105"/>
        <end position="106"/>
    </location>
    <ligand>
        <name>ATP</name>
        <dbReference type="ChEBI" id="CHEBI:30616"/>
    </ligand>
</feature>
<comment type="similarity">
    <text evidence="2 10">Belongs to the heat shock protein 90 family.</text>
</comment>
<evidence type="ECO:0000256" key="9">
    <source>
        <dbReference type="ARBA" id="ARBA00070675"/>
    </source>
</evidence>
<accession>S3E0W6</accession>
<feature type="binding site" evidence="11">
    <location>
        <position position="104"/>
    </location>
    <ligand>
        <name>ATP</name>
        <dbReference type="ChEBI" id="CHEBI:30616"/>
    </ligand>
</feature>
<gene>
    <name evidence="10" type="primary">htpG</name>
    <name evidence="13" type="ORF">O1U_0248</name>
</gene>
<dbReference type="EMBL" id="AMSD01000001">
    <property type="protein sequence ID" value="EPE37786.1"/>
    <property type="molecule type" value="Genomic_DNA"/>
</dbReference>
<feature type="binding site" evidence="11">
    <location>
        <position position="343"/>
    </location>
    <ligand>
        <name>ATP</name>
        <dbReference type="ChEBI" id="CHEBI:30616"/>
    </ligand>
</feature>
<dbReference type="CDD" id="cd16927">
    <property type="entry name" value="HATPase_Hsp90-like"/>
    <property type="match status" value="1"/>
</dbReference>
<dbReference type="PRINTS" id="PR00775">
    <property type="entry name" value="HEATSHOCK90"/>
</dbReference>
<dbReference type="Gene3D" id="3.40.50.11260">
    <property type="match status" value="1"/>
</dbReference>
<dbReference type="InterPro" id="IPR019805">
    <property type="entry name" value="Heat_shock_protein_90_CS"/>
</dbReference>
<evidence type="ECO:0000256" key="6">
    <source>
        <dbReference type="ARBA" id="ARBA00023016"/>
    </source>
</evidence>
<comment type="caution">
    <text evidence="10">Lacks conserved residue(s) required for the propagation of feature annotation.</text>
</comment>
<proteinExistence type="inferred from homology"/>
<feature type="binding site" evidence="11">
    <location>
        <position position="39"/>
    </location>
    <ligand>
        <name>ATP</name>
        <dbReference type="ChEBI" id="CHEBI:30616"/>
    </ligand>
</feature>
<dbReference type="Gene3D" id="1.20.120.790">
    <property type="entry name" value="Heat shock protein 90, C-terminal domain"/>
    <property type="match status" value="1"/>
</dbReference>
<dbReference type="PANTHER" id="PTHR11528">
    <property type="entry name" value="HEAT SHOCK PROTEIN 90 FAMILY MEMBER"/>
    <property type="match status" value="1"/>
</dbReference>
<feature type="binding site" evidence="11">
    <location>
        <position position="90"/>
    </location>
    <ligand>
        <name>ATP</name>
        <dbReference type="ChEBI" id="CHEBI:30616"/>
    </ligand>
</feature>
<keyword evidence="5 10" id="KW-0067">ATP-binding</keyword>
<feature type="binding site" evidence="11">
    <location>
        <position position="178"/>
    </location>
    <ligand>
        <name>ATP</name>
        <dbReference type="ChEBI" id="CHEBI:30616"/>
    </ligand>
</feature>
<evidence type="ECO:0000256" key="3">
    <source>
        <dbReference type="ARBA" id="ARBA00022490"/>
    </source>
</evidence>
<dbReference type="Gene3D" id="3.30.565.10">
    <property type="entry name" value="Histidine kinase-like ATPase, C-terminal domain"/>
    <property type="match status" value="1"/>
</dbReference>
<feature type="region of interest" description="A; substrate-binding" evidence="10">
    <location>
        <begin position="1"/>
        <end position="343"/>
    </location>
</feature>
<dbReference type="PIRSF" id="PIRSF002583">
    <property type="entry name" value="Hsp90"/>
    <property type="match status" value="1"/>
</dbReference>
<feature type="binding site" evidence="11">
    <location>
        <begin position="127"/>
        <end position="132"/>
    </location>
    <ligand>
        <name>ATP</name>
        <dbReference type="ChEBI" id="CHEBI:30616"/>
    </ligand>
</feature>
<keyword evidence="4 10" id="KW-0547">Nucleotide-binding</keyword>
<dbReference type="FunFam" id="3.30.230.80:FF:000002">
    <property type="entry name" value="Molecular chaperone HtpG"/>
    <property type="match status" value="1"/>
</dbReference>
<dbReference type="GO" id="GO:0005524">
    <property type="term" value="F:ATP binding"/>
    <property type="evidence" value="ECO:0007669"/>
    <property type="project" value="UniProtKB-UniRule"/>
</dbReference>
<dbReference type="Pfam" id="PF13589">
    <property type="entry name" value="HATPase_c_3"/>
    <property type="match status" value="1"/>
</dbReference>
<evidence type="ECO:0000313" key="14">
    <source>
        <dbReference type="Proteomes" id="UP000053688"/>
    </source>
</evidence>
<dbReference type="InterPro" id="IPR020575">
    <property type="entry name" value="Hsp90_N"/>
</dbReference>
<evidence type="ECO:0000256" key="8">
    <source>
        <dbReference type="ARBA" id="ARBA00058590"/>
    </source>
</evidence>
<comment type="subunit">
    <text evidence="10">Homodimer.</text>
</comment>
<dbReference type="RefSeq" id="WP_016503584.1">
    <property type="nucleotide sequence ID" value="NZ_AMSD01000001.1"/>
</dbReference>
<evidence type="ECO:0000256" key="5">
    <source>
        <dbReference type="ARBA" id="ARBA00022840"/>
    </source>
</evidence>
<dbReference type="PATRIC" id="fig|1236703.3.peg.237"/>
<evidence type="ECO:0000256" key="7">
    <source>
        <dbReference type="ARBA" id="ARBA00023186"/>
    </source>
</evidence>
<feature type="region of interest" description="C" evidence="10">
    <location>
        <begin position="561"/>
        <end position="633"/>
    </location>
</feature>
<dbReference type="GO" id="GO:0140662">
    <property type="term" value="F:ATP-dependent protein folding chaperone"/>
    <property type="evidence" value="ECO:0007669"/>
    <property type="project" value="InterPro"/>
</dbReference>
<evidence type="ECO:0000259" key="12">
    <source>
        <dbReference type="SMART" id="SM00387"/>
    </source>
</evidence>
<feature type="domain" description="Histidine kinase/HSP90-like ATPase" evidence="12">
    <location>
        <begin position="32"/>
        <end position="188"/>
    </location>
</feature>
<evidence type="ECO:0000256" key="11">
    <source>
        <dbReference type="PIRSR" id="PIRSR002583-1"/>
    </source>
</evidence>
<dbReference type="SUPFAM" id="SSF54211">
    <property type="entry name" value="Ribosomal protein S5 domain 2-like"/>
    <property type="match status" value="1"/>
</dbReference>
<keyword evidence="14" id="KW-1185">Reference proteome</keyword>
<comment type="caution">
    <text evidence="13">The sequence shown here is derived from an EMBL/GenBank/DDBJ whole genome shotgun (WGS) entry which is preliminary data.</text>
</comment>
<sequence>MSEMATKNKETRGFQSEVKQLLNLMVHSLYSNKEIFLRELISNASDASDKLRFRALSNPELYQGDGDLKVKLSFDKITNTLTVSDNGIGMSRNDVIEHLGTIAKSGTSEFFSNLSEEQSKNSQLIGQFGVGFYSAFIVADSVTVRTRSGLSSNNGVEWHSSGEGEYTIENIIKESRGTDVILHMREEGKEFLNEWRLREVISKYSDHISIPVCMMTKVKDKKGQETEKTEWEQINKAQALWTRNKSDIKEEEYKEFYKHVSHDFSDPMLWSHNRVEGKNDYTSLLYIPSKAPWDMMNREHKSGLKLYVQRVFIMDDAKQLIPAYLRFVRGLIDSNDLPLNVSREILQDNKVTQSLRSACTKRILALLENLANNDAEKYQKFWQEFGMVMKEGPAEDLVNKEKIAGLLRFSSTKSDSSKQTVGFLSYIDRMKEGQDKIYYLTADNYVTAKSSPHLEQFHAKGIEVILMVNRIDEWLMNHLTEFNGKKFQSITKSGLDLSQFDDKTKQEKHKETEEEFKSVIERIKEYLGDRVKEVRITFKLATTPAVVVTDDFEMGTQMSKLLESAGQEVPKVKYIFEINPKNELVKCMADEPDERIFSYWVEVLLGQAMLTERGSIEDPSKFLVAINTLIVKT</sequence>
<dbReference type="SMART" id="SM00387">
    <property type="entry name" value="HATPase_c"/>
    <property type="match status" value="1"/>
</dbReference>